<evidence type="ECO:0000313" key="3">
    <source>
        <dbReference type="Proteomes" id="UP001054252"/>
    </source>
</evidence>
<feature type="region of interest" description="Disordered" evidence="1">
    <location>
        <begin position="391"/>
        <end position="493"/>
    </location>
</feature>
<gene>
    <name evidence="2" type="ORF">SLEP1_g23536</name>
</gene>
<feature type="region of interest" description="Disordered" evidence="1">
    <location>
        <begin position="644"/>
        <end position="675"/>
    </location>
</feature>
<reference evidence="2 3" key="1">
    <citation type="journal article" date="2021" name="Commun. Biol.">
        <title>The genome of Shorea leprosula (Dipterocarpaceae) highlights the ecological relevance of drought in aseasonal tropical rainforests.</title>
        <authorList>
            <person name="Ng K.K.S."/>
            <person name="Kobayashi M.J."/>
            <person name="Fawcett J.A."/>
            <person name="Hatakeyama M."/>
            <person name="Paape T."/>
            <person name="Ng C.H."/>
            <person name="Ang C.C."/>
            <person name="Tnah L.H."/>
            <person name="Lee C.T."/>
            <person name="Nishiyama T."/>
            <person name="Sese J."/>
            <person name="O'Brien M.J."/>
            <person name="Copetti D."/>
            <person name="Mohd Noor M.I."/>
            <person name="Ong R.C."/>
            <person name="Putra M."/>
            <person name="Sireger I.Z."/>
            <person name="Indrioko S."/>
            <person name="Kosugi Y."/>
            <person name="Izuno A."/>
            <person name="Isagi Y."/>
            <person name="Lee S.L."/>
            <person name="Shimizu K.K."/>
        </authorList>
    </citation>
    <scope>NUCLEOTIDE SEQUENCE [LARGE SCALE GENOMIC DNA]</scope>
    <source>
        <strain evidence="2">214</strain>
    </source>
</reference>
<proteinExistence type="predicted"/>
<dbReference type="EMBL" id="BPVZ01000036">
    <property type="protein sequence ID" value="GKV12386.1"/>
    <property type="molecule type" value="Genomic_DNA"/>
</dbReference>
<feature type="compositionally biased region" description="Low complexity" evidence="1">
    <location>
        <begin position="393"/>
        <end position="407"/>
    </location>
</feature>
<comment type="caution">
    <text evidence="2">The sequence shown here is derived from an EMBL/GenBank/DDBJ whole genome shotgun (WGS) entry which is preliminary data.</text>
</comment>
<dbReference type="PANTHER" id="PTHR48125:SF12">
    <property type="entry name" value="AT HOOK TRANSCRIPTION FACTOR FAMILY-RELATED"/>
    <property type="match status" value="1"/>
</dbReference>
<feature type="compositionally biased region" description="Low complexity" evidence="1">
    <location>
        <begin position="807"/>
        <end position="826"/>
    </location>
</feature>
<dbReference type="AlphaFoldDB" id="A0AAV5JN32"/>
<dbReference type="PANTHER" id="PTHR48125">
    <property type="entry name" value="LP07818P1"/>
    <property type="match status" value="1"/>
</dbReference>
<evidence type="ECO:0000256" key="1">
    <source>
        <dbReference type="SAM" id="MobiDB-lite"/>
    </source>
</evidence>
<feature type="compositionally biased region" description="Polar residues" evidence="1">
    <location>
        <begin position="93"/>
        <end position="105"/>
    </location>
</feature>
<dbReference type="Gene3D" id="1.10.287.1490">
    <property type="match status" value="1"/>
</dbReference>
<keyword evidence="3" id="KW-1185">Reference proteome</keyword>
<feature type="compositionally biased region" description="Low complexity" evidence="1">
    <location>
        <begin position="114"/>
        <end position="126"/>
    </location>
</feature>
<feature type="region of interest" description="Disordered" evidence="1">
    <location>
        <begin position="92"/>
        <end position="140"/>
    </location>
</feature>
<dbReference type="Proteomes" id="UP001054252">
    <property type="component" value="Unassembled WGS sequence"/>
</dbReference>
<accession>A0AAV5JN32</accession>
<evidence type="ECO:0000313" key="2">
    <source>
        <dbReference type="EMBL" id="GKV12386.1"/>
    </source>
</evidence>
<feature type="compositionally biased region" description="Low complexity" evidence="1">
    <location>
        <begin position="422"/>
        <end position="436"/>
    </location>
</feature>
<protein>
    <submittedName>
        <fullName evidence="2">Uncharacterized protein</fullName>
    </submittedName>
</protein>
<name>A0AAV5JN32_9ROSI</name>
<feature type="region of interest" description="Disordered" evidence="1">
    <location>
        <begin position="794"/>
        <end position="849"/>
    </location>
</feature>
<sequence length="849" mass="93324">MLAQRLRNVTARGGAHYAKDASFSAAQHLGFEEQSIRSSLRTTSAIIQKVKMDFFRELRELRGNHGREEEEGVIAAEPIAMIVPPKLQDFPETITSESNASSSAGDNGDGHHASPSISSSSGSPSNPKEEPESVGGNELDLPAAGEWEDRVLQGRLSNIRKAPKDLTAGFRFRAALHHKVADSAPSISGYKRLEEMIREYHIPRTILVRTGGQNKRACLVSQTGWIPCMQIILTPVCDFPCLGWLCPNSRGAKWYYLSGKDKSQLFKNVRNKVARWKRQFIFIHNTRTKRVSNDLAARLSEWRTPNAHVNYPQLLPRDTDLKNRLLEHARHENLVDLEALVTPELLAVFGFVDVANLFTEGIFFSYGRNCSRAESYAFFCAGEMSNILERQQQRAQGSRGRASGSAQPRQTHFNEWPPPTPQSRGSSHQGSSSSSRPRADHRAEAAVLGARRRAREETESEEDEVPLARRRTSGGTQPAHAARPVTVRSPNAPSMTVRAAVEPASASASMFSPRIAYPEGFSYVRAECQPAMVQGMHNFVPPADSKRAKTFVQQHGGQVSMIKLMDAFSYAVALYESEQAARTENTELGSKCKQLAAEKASLVDDVNHLQGSEMANRAAAAESRADELANRINELKEELERARAERESGIQAAKDEAARVEERAKRAEDERDRAQTELSSLRFQVAEADKNLNATEEALNALKASHACFVGIARAQGAEWLVGSSTFQDAVAVASANMTTEIYNEIRGKVLHHRPDFPIRELVFFDEEELDEQGKSLAPLADTTVRLRWDGAPVAEQEPSSTPPNSQPAVVPASSPVSAPALEPAARSPPAHSFAAAADTSMPVDLTDD</sequence>
<organism evidence="2 3">
    <name type="scientific">Rubroshorea leprosula</name>
    <dbReference type="NCBI Taxonomy" id="152421"/>
    <lineage>
        <taxon>Eukaryota</taxon>
        <taxon>Viridiplantae</taxon>
        <taxon>Streptophyta</taxon>
        <taxon>Embryophyta</taxon>
        <taxon>Tracheophyta</taxon>
        <taxon>Spermatophyta</taxon>
        <taxon>Magnoliopsida</taxon>
        <taxon>eudicotyledons</taxon>
        <taxon>Gunneridae</taxon>
        <taxon>Pentapetalae</taxon>
        <taxon>rosids</taxon>
        <taxon>malvids</taxon>
        <taxon>Malvales</taxon>
        <taxon>Dipterocarpaceae</taxon>
        <taxon>Rubroshorea</taxon>
    </lineage>
</organism>